<dbReference type="Pfam" id="PF16714">
    <property type="entry name" value="TyrRSs_C"/>
    <property type="match status" value="1"/>
</dbReference>
<dbReference type="InterPro" id="IPR001412">
    <property type="entry name" value="aa-tRNA-synth_I_CS"/>
</dbReference>
<evidence type="ECO:0000256" key="4">
    <source>
        <dbReference type="ARBA" id="ARBA00022664"/>
    </source>
</evidence>
<dbReference type="Gene3D" id="1.10.240.10">
    <property type="entry name" value="Tyrosyl-Transfer RNA Synthetase"/>
    <property type="match status" value="1"/>
</dbReference>
<dbReference type="eggNOG" id="KOG2623">
    <property type="taxonomic scope" value="Eukaryota"/>
</dbReference>
<keyword evidence="6 11" id="KW-0067">ATP-binding</keyword>
<dbReference type="SUPFAM" id="SSF52374">
    <property type="entry name" value="Nucleotidylyl transferase"/>
    <property type="match status" value="1"/>
</dbReference>
<dbReference type="FunCoup" id="J3NGI5">
    <property type="interactions" value="648"/>
</dbReference>
<evidence type="ECO:0000256" key="8">
    <source>
        <dbReference type="ARBA" id="ARBA00022946"/>
    </source>
</evidence>
<evidence type="ECO:0000313" key="15">
    <source>
        <dbReference type="EnsemblFungi" id="EJT80375"/>
    </source>
</evidence>
<sequence length="688" mass="77586">MLRNVNRRLSSMAQASLHRRNLSRLPPPGCFRCSSPQTASFSGSAWRCESRSIKYKEKMRLAQVEWDLRAEKIKDGTETGLWDLLESRGFIKDVAGNRDHIRELMRVKRIGGYVGIDPTAPSLHVGHLVPLMPIFWMYMHGYRAVTLLGGATAKIGDPTGRLKDRNPNGSDFAKNMASLHYQLKRMWVNVEAQARQYGFEPDWAWRRDLVNNNRWWNKQPMLEVLQRLGRHVRVGPMLSRDMVKRKMTEGDGLSFAELSYTLMQGWDFFELNKQMGIQLQIGGSDQFGNIVVGIDAVKTLRASENLSVHDDRFGEGPMVNPVGFTVPLLTNSDGEKIGKSSGGGNMWLDVFQTPAYDLYGYFVRQPDADVERLLKLLTFIPNKEISLLMREHEADPRERVAQHKLAFEVLTLVHGVEVARRAKNDHATLHGKDSTPIQFTHDPEVHATPTNMAGSIQMQLPKSLVEQGNVARILFAAGLASSVSDGNRLAIQKAVYIGGRPGKARGPMNSGQLDFKPVSLWFPQETQQFIVEEKLLILRKGKHRVRIIELLTDEEYAASGQTYPGQPGTGRLRAVRNDMRALTEAQNSLAAEIDEGKAKDALSGFSTEMLSLADRVSDLRKQLDWSKEHYNSAKHNPTSSPKAVGLKIHRLEKQYEKLKESEELLKRKTWEGWPEEDTSSDSATNKHS</sequence>
<dbReference type="PRINTS" id="PR01040">
    <property type="entry name" value="TRNASYNTHTYR"/>
</dbReference>
<feature type="region of interest" description="Disordered" evidence="12">
    <location>
        <begin position="666"/>
        <end position="688"/>
    </location>
</feature>
<dbReference type="PROSITE" id="PS00178">
    <property type="entry name" value="AA_TRNA_LIGASE_I"/>
    <property type="match status" value="1"/>
</dbReference>
<keyword evidence="16" id="KW-1185">Reference proteome</keyword>
<reference evidence="14" key="2">
    <citation type="submission" date="2010-07" db="EMBL/GenBank/DDBJ databases">
        <authorList>
            <consortium name="The Broad Institute Genome Sequencing Platform"/>
            <consortium name="Broad Institute Genome Sequencing Center for Infectious Disease"/>
            <person name="Ma L.-J."/>
            <person name="Dead R."/>
            <person name="Young S."/>
            <person name="Zeng Q."/>
            <person name="Koehrsen M."/>
            <person name="Alvarado L."/>
            <person name="Berlin A."/>
            <person name="Chapman S.B."/>
            <person name="Chen Z."/>
            <person name="Freedman E."/>
            <person name="Gellesch M."/>
            <person name="Goldberg J."/>
            <person name="Griggs A."/>
            <person name="Gujja S."/>
            <person name="Heilman E.R."/>
            <person name="Heiman D."/>
            <person name="Hepburn T."/>
            <person name="Howarth C."/>
            <person name="Jen D."/>
            <person name="Larson L."/>
            <person name="Mehta T."/>
            <person name="Neiman D."/>
            <person name="Pearson M."/>
            <person name="Roberts A."/>
            <person name="Saif S."/>
            <person name="Shea T."/>
            <person name="Shenoy N."/>
            <person name="Sisk P."/>
            <person name="Stolte C."/>
            <person name="Sykes S."/>
            <person name="Walk T."/>
            <person name="White J."/>
            <person name="Yandava C."/>
            <person name="Haas B."/>
            <person name="Nusbaum C."/>
            <person name="Birren B."/>
        </authorList>
    </citation>
    <scope>NUCLEOTIDE SEQUENCE</scope>
    <source>
        <strain evidence="14">R3-111a-1</strain>
    </source>
</reference>
<dbReference type="InterPro" id="IPR014729">
    <property type="entry name" value="Rossmann-like_a/b/a_fold"/>
</dbReference>
<dbReference type="AlphaFoldDB" id="J3NGI5"/>
<evidence type="ECO:0000256" key="11">
    <source>
        <dbReference type="RuleBase" id="RU361234"/>
    </source>
</evidence>
<evidence type="ECO:0000313" key="14">
    <source>
        <dbReference type="EMBL" id="EJT80375.1"/>
    </source>
</evidence>
<dbReference type="FunFam" id="3.40.50.620:FF:000227">
    <property type="entry name" value="Tyrosine--tRNA ligase"/>
    <property type="match status" value="1"/>
</dbReference>
<dbReference type="GO" id="GO:0006437">
    <property type="term" value="P:tyrosyl-tRNA aminoacylation"/>
    <property type="evidence" value="ECO:0007669"/>
    <property type="project" value="InterPro"/>
</dbReference>
<gene>
    <name evidence="15" type="primary">20340833</name>
    <name evidence="14" type="ORF">GGTG_00375</name>
</gene>
<evidence type="ECO:0000256" key="1">
    <source>
        <dbReference type="ARBA" id="ARBA00004305"/>
    </source>
</evidence>
<dbReference type="GO" id="GO:0005524">
    <property type="term" value="F:ATP binding"/>
    <property type="evidence" value="ECO:0007669"/>
    <property type="project" value="UniProtKB-KW"/>
</dbReference>
<keyword evidence="8" id="KW-0809">Transit peptide</keyword>
<feature type="domain" description="Tyrosyl-tRNA synthetase C-terminal" evidence="13">
    <location>
        <begin position="450"/>
        <end position="567"/>
    </location>
</feature>
<evidence type="ECO:0000256" key="10">
    <source>
        <dbReference type="ARBA" id="ARBA00048248"/>
    </source>
</evidence>
<evidence type="ECO:0000256" key="5">
    <source>
        <dbReference type="ARBA" id="ARBA00022741"/>
    </source>
</evidence>
<dbReference type="EC" id="6.1.1.1" evidence="11"/>
<keyword evidence="9 11" id="KW-0030">Aminoacyl-tRNA synthetase</keyword>
<dbReference type="PANTHER" id="PTHR11766:SF0">
    <property type="entry name" value="TYROSINE--TRNA LIGASE, MITOCHONDRIAL"/>
    <property type="match status" value="1"/>
</dbReference>
<keyword evidence="7 11" id="KW-0648">Protein biosynthesis</keyword>
<reference evidence="15" key="5">
    <citation type="submission" date="2018-04" db="UniProtKB">
        <authorList>
            <consortium name="EnsemblFungi"/>
        </authorList>
    </citation>
    <scope>IDENTIFICATION</scope>
    <source>
        <strain evidence="15">R3-111a-1</strain>
    </source>
</reference>
<organism evidence="14">
    <name type="scientific">Gaeumannomyces tritici (strain R3-111a-1)</name>
    <name type="common">Wheat and barley take-all root rot fungus</name>
    <name type="synonym">Gaeumannomyces graminis var. tritici</name>
    <dbReference type="NCBI Taxonomy" id="644352"/>
    <lineage>
        <taxon>Eukaryota</taxon>
        <taxon>Fungi</taxon>
        <taxon>Dikarya</taxon>
        <taxon>Ascomycota</taxon>
        <taxon>Pezizomycotina</taxon>
        <taxon>Sordariomycetes</taxon>
        <taxon>Sordariomycetidae</taxon>
        <taxon>Magnaporthales</taxon>
        <taxon>Magnaporthaceae</taxon>
        <taxon>Gaeumannomyces</taxon>
    </lineage>
</organism>
<dbReference type="EMBL" id="GL385395">
    <property type="protein sequence ID" value="EJT80375.1"/>
    <property type="molecule type" value="Genomic_DNA"/>
</dbReference>
<evidence type="ECO:0000256" key="12">
    <source>
        <dbReference type="SAM" id="MobiDB-lite"/>
    </source>
</evidence>
<protein>
    <recommendedName>
        <fullName evidence="11">Tyrosine--tRNA ligase</fullName>
        <ecNumber evidence="11">6.1.1.1</ecNumber>
    </recommendedName>
    <alternativeName>
        <fullName evidence="11">Tyrosyl-tRNA synthetase</fullName>
    </alternativeName>
</protein>
<dbReference type="OrthoDB" id="337870at2759"/>
<dbReference type="GO" id="GO:0005759">
    <property type="term" value="C:mitochondrial matrix"/>
    <property type="evidence" value="ECO:0007669"/>
    <property type="project" value="UniProtKB-SubCell"/>
</dbReference>
<dbReference type="InterPro" id="IPR024088">
    <property type="entry name" value="Tyr-tRNA-ligase_bac-type"/>
</dbReference>
<dbReference type="InterPro" id="IPR002307">
    <property type="entry name" value="Tyr-tRNA-ligase"/>
</dbReference>
<dbReference type="VEuPathDB" id="FungiDB:GGTG_00375"/>
<dbReference type="RefSeq" id="XP_009216384.1">
    <property type="nucleotide sequence ID" value="XM_009218120.1"/>
</dbReference>
<evidence type="ECO:0000256" key="7">
    <source>
        <dbReference type="ARBA" id="ARBA00022917"/>
    </source>
</evidence>
<accession>J3NGI5</accession>
<dbReference type="Gene3D" id="3.40.50.620">
    <property type="entry name" value="HUPs"/>
    <property type="match status" value="1"/>
</dbReference>
<dbReference type="InterPro" id="IPR036986">
    <property type="entry name" value="S4_RNA-bd_sf"/>
</dbReference>
<dbReference type="Pfam" id="PF00579">
    <property type="entry name" value="tRNA-synt_1b"/>
    <property type="match status" value="1"/>
</dbReference>
<reference evidence="14" key="3">
    <citation type="submission" date="2010-09" db="EMBL/GenBank/DDBJ databases">
        <title>Annotation of Gaeumannomyces graminis var. tritici R3-111a-1.</title>
        <authorList>
            <consortium name="The Broad Institute Genome Sequencing Platform"/>
            <person name="Ma L.-J."/>
            <person name="Dead R."/>
            <person name="Young S.K."/>
            <person name="Zeng Q."/>
            <person name="Gargeya S."/>
            <person name="Fitzgerald M."/>
            <person name="Haas B."/>
            <person name="Abouelleil A."/>
            <person name="Alvarado L."/>
            <person name="Arachchi H.M."/>
            <person name="Berlin A."/>
            <person name="Brown A."/>
            <person name="Chapman S.B."/>
            <person name="Chen Z."/>
            <person name="Dunbar C."/>
            <person name="Freedman E."/>
            <person name="Gearin G."/>
            <person name="Gellesch M."/>
            <person name="Goldberg J."/>
            <person name="Griggs A."/>
            <person name="Gujja S."/>
            <person name="Heiman D."/>
            <person name="Howarth C."/>
            <person name="Larson L."/>
            <person name="Lui A."/>
            <person name="MacDonald P.J.P."/>
            <person name="Mehta T."/>
            <person name="Montmayeur A."/>
            <person name="Murphy C."/>
            <person name="Neiman D."/>
            <person name="Pearson M."/>
            <person name="Priest M."/>
            <person name="Roberts A."/>
            <person name="Saif S."/>
            <person name="Shea T."/>
            <person name="Shenoy N."/>
            <person name="Sisk P."/>
            <person name="Stolte C."/>
            <person name="Sykes S."/>
            <person name="Yandava C."/>
            <person name="Wortman J."/>
            <person name="Nusbaum C."/>
            <person name="Birren B."/>
        </authorList>
    </citation>
    <scope>NUCLEOTIDE SEQUENCE</scope>
    <source>
        <strain evidence="14">R3-111a-1</strain>
    </source>
</reference>
<keyword evidence="4" id="KW-0507">mRNA processing</keyword>
<evidence type="ECO:0000259" key="13">
    <source>
        <dbReference type="Pfam" id="PF16714"/>
    </source>
</evidence>
<evidence type="ECO:0000256" key="3">
    <source>
        <dbReference type="ARBA" id="ARBA00022598"/>
    </source>
</evidence>
<dbReference type="GO" id="GO:0003723">
    <property type="term" value="F:RNA binding"/>
    <property type="evidence" value="ECO:0007669"/>
    <property type="project" value="InterPro"/>
</dbReference>
<name>J3NGI5_GAET3</name>
<evidence type="ECO:0000256" key="9">
    <source>
        <dbReference type="ARBA" id="ARBA00023146"/>
    </source>
</evidence>
<keyword evidence="5 11" id="KW-0547">Nucleotide-binding</keyword>
<evidence type="ECO:0000256" key="2">
    <source>
        <dbReference type="ARBA" id="ARBA00005594"/>
    </source>
</evidence>
<proteinExistence type="inferred from homology"/>
<dbReference type="GeneID" id="20340833"/>
<dbReference type="Gene3D" id="3.10.290.10">
    <property type="entry name" value="RNA-binding S4 domain"/>
    <property type="match status" value="1"/>
</dbReference>
<dbReference type="GO" id="GO:0005829">
    <property type="term" value="C:cytosol"/>
    <property type="evidence" value="ECO:0007669"/>
    <property type="project" value="TreeGrafter"/>
</dbReference>
<comment type="catalytic activity">
    <reaction evidence="10 11">
        <text>tRNA(Tyr) + L-tyrosine + ATP = L-tyrosyl-tRNA(Tyr) + AMP + diphosphate + H(+)</text>
        <dbReference type="Rhea" id="RHEA:10220"/>
        <dbReference type="Rhea" id="RHEA-COMP:9706"/>
        <dbReference type="Rhea" id="RHEA-COMP:9707"/>
        <dbReference type="ChEBI" id="CHEBI:15378"/>
        <dbReference type="ChEBI" id="CHEBI:30616"/>
        <dbReference type="ChEBI" id="CHEBI:33019"/>
        <dbReference type="ChEBI" id="CHEBI:58315"/>
        <dbReference type="ChEBI" id="CHEBI:78442"/>
        <dbReference type="ChEBI" id="CHEBI:78536"/>
        <dbReference type="ChEBI" id="CHEBI:456215"/>
        <dbReference type="EC" id="6.1.1.1"/>
    </reaction>
</comment>
<comment type="subcellular location">
    <subcellularLocation>
        <location evidence="1">Mitochondrion matrix</location>
    </subcellularLocation>
</comment>
<evidence type="ECO:0000256" key="6">
    <source>
        <dbReference type="ARBA" id="ARBA00022840"/>
    </source>
</evidence>
<dbReference type="STRING" id="644352.J3NGI5"/>
<dbReference type="Proteomes" id="UP000006039">
    <property type="component" value="Unassembled WGS sequence"/>
</dbReference>
<dbReference type="InterPro" id="IPR032005">
    <property type="entry name" value="TyrRSs_C"/>
</dbReference>
<dbReference type="EnsemblFungi" id="EJT80375">
    <property type="protein sequence ID" value="EJT80375"/>
    <property type="gene ID" value="GGTG_00375"/>
</dbReference>
<dbReference type="HOGENOM" id="CLU_024003_4_0_1"/>
<dbReference type="FunFam" id="1.10.240.10:FF:000001">
    <property type="entry name" value="Tyrosine--tRNA ligase"/>
    <property type="match status" value="1"/>
</dbReference>
<dbReference type="GO" id="GO:0006397">
    <property type="term" value="P:mRNA processing"/>
    <property type="evidence" value="ECO:0007669"/>
    <property type="project" value="UniProtKB-KW"/>
</dbReference>
<evidence type="ECO:0000313" key="16">
    <source>
        <dbReference type="Proteomes" id="UP000006039"/>
    </source>
</evidence>
<dbReference type="NCBIfam" id="TIGR00234">
    <property type="entry name" value="tyrS"/>
    <property type="match status" value="1"/>
</dbReference>
<dbReference type="GO" id="GO:0004831">
    <property type="term" value="F:tyrosine-tRNA ligase activity"/>
    <property type="evidence" value="ECO:0007669"/>
    <property type="project" value="UniProtKB-EC"/>
</dbReference>
<reference evidence="15" key="4">
    <citation type="journal article" date="2015" name="G3 (Bethesda)">
        <title>Genome sequences of three phytopathogenic species of the Magnaporthaceae family of fungi.</title>
        <authorList>
            <person name="Okagaki L.H."/>
            <person name="Nunes C.C."/>
            <person name="Sailsbery J."/>
            <person name="Clay B."/>
            <person name="Brown D."/>
            <person name="John T."/>
            <person name="Oh Y."/>
            <person name="Young N."/>
            <person name="Fitzgerald M."/>
            <person name="Haas B.J."/>
            <person name="Zeng Q."/>
            <person name="Young S."/>
            <person name="Adiconis X."/>
            <person name="Fan L."/>
            <person name="Levin J.Z."/>
            <person name="Mitchell T.K."/>
            <person name="Okubara P.A."/>
            <person name="Farman M.L."/>
            <person name="Kohn L.M."/>
            <person name="Birren B."/>
            <person name="Ma L.-J."/>
            <person name="Dean R.A."/>
        </authorList>
    </citation>
    <scope>NUCLEOTIDE SEQUENCE</scope>
    <source>
        <strain evidence="15">R3-111a-1</strain>
    </source>
</reference>
<comment type="similarity">
    <text evidence="2 11">Belongs to the class-I aminoacyl-tRNA synthetase family.</text>
</comment>
<dbReference type="InterPro" id="IPR002305">
    <property type="entry name" value="aa-tRNA-synth_Ic"/>
</dbReference>
<dbReference type="CDD" id="cd00805">
    <property type="entry name" value="TyrRS_core"/>
    <property type="match status" value="1"/>
</dbReference>
<reference evidence="16" key="1">
    <citation type="submission" date="2010-07" db="EMBL/GenBank/DDBJ databases">
        <title>The genome sequence of Gaeumannomyces graminis var. tritici strain R3-111a-1.</title>
        <authorList>
            <consortium name="The Broad Institute Genome Sequencing Platform"/>
            <person name="Ma L.-J."/>
            <person name="Dead R."/>
            <person name="Young S."/>
            <person name="Zeng Q."/>
            <person name="Koehrsen M."/>
            <person name="Alvarado L."/>
            <person name="Berlin A."/>
            <person name="Chapman S.B."/>
            <person name="Chen Z."/>
            <person name="Freedman E."/>
            <person name="Gellesch M."/>
            <person name="Goldberg J."/>
            <person name="Griggs A."/>
            <person name="Gujja S."/>
            <person name="Heilman E.R."/>
            <person name="Heiman D."/>
            <person name="Hepburn T."/>
            <person name="Howarth C."/>
            <person name="Jen D."/>
            <person name="Larson L."/>
            <person name="Mehta T."/>
            <person name="Neiman D."/>
            <person name="Pearson M."/>
            <person name="Roberts A."/>
            <person name="Saif S."/>
            <person name="Shea T."/>
            <person name="Shenoy N."/>
            <person name="Sisk P."/>
            <person name="Stolte C."/>
            <person name="Sykes S."/>
            <person name="Walk T."/>
            <person name="White J."/>
            <person name="Yandava C."/>
            <person name="Haas B."/>
            <person name="Nusbaum C."/>
            <person name="Birren B."/>
        </authorList>
    </citation>
    <scope>NUCLEOTIDE SEQUENCE [LARGE SCALE GENOMIC DNA]</scope>
    <source>
        <strain evidence="16">R3-111a-1</strain>
    </source>
</reference>
<dbReference type="PANTHER" id="PTHR11766">
    <property type="entry name" value="TYROSYL-TRNA SYNTHETASE"/>
    <property type="match status" value="1"/>
</dbReference>
<keyword evidence="3 11" id="KW-0436">Ligase</keyword>